<dbReference type="OrthoDB" id="9761531at2"/>
<name>A0A1H0VEQ9_9CLOT</name>
<dbReference type="InterPro" id="IPR036866">
    <property type="entry name" value="RibonucZ/Hydroxyglut_hydro"/>
</dbReference>
<dbReference type="InterPro" id="IPR052159">
    <property type="entry name" value="Competence_DNA_uptake"/>
</dbReference>
<dbReference type="AlphaFoldDB" id="A0A1H0VEQ9"/>
<dbReference type="STRING" id="94869.SAMN04488529_1168"/>
<gene>
    <name evidence="2" type="ORF">SAMN04488529_1168</name>
</gene>
<accession>A0A1H0VEQ9</accession>
<evidence type="ECO:0000313" key="2">
    <source>
        <dbReference type="EMBL" id="SDP76844.1"/>
    </source>
</evidence>
<protein>
    <submittedName>
        <fullName evidence="2">Competence protein ComEC</fullName>
    </submittedName>
</protein>
<dbReference type="SUPFAM" id="SSF56281">
    <property type="entry name" value="Metallo-hydrolase/oxidoreductase"/>
    <property type="match status" value="1"/>
</dbReference>
<dbReference type="RefSeq" id="WP_089972481.1">
    <property type="nucleotide sequence ID" value="NZ_FNJM01000016.1"/>
</dbReference>
<dbReference type="Gene3D" id="3.60.15.10">
    <property type="entry name" value="Ribonuclease Z/Hydroxyacylglutathione hydrolase-like"/>
    <property type="match status" value="1"/>
</dbReference>
<organism evidence="2 3">
    <name type="scientific">Clostridium gasigenes</name>
    <dbReference type="NCBI Taxonomy" id="94869"/>
    <lineage>
        <taxon>Bacteria</taxon>
        <taxon>Bacillati</taxon>
        <taxon>Bacillota</taxon>
        <taxon>Clostridia</taxon>
        <taxon>Eubacteriales</taxon>
        <taxon>Clostridiaceae</taxon>
        <taxon>Clostridium</taxon>
    </lineage>
</organism>
<reference evidence="2 3" key="1">
    <citation type="submission" date="2016-10" db="EMBL/GenBank/DDBJ databases">
        <authorList>
            <person name="de Groot N.N."/>
        </authorList>
    </citation>
    <scope>NUCLEOTIDE SEQUENCE [LARGE SCALE GENOMIC DNA]</scope>
    <source>
        <strain evidence="2 3">DSM 12272</strain>
    </source>
</reference>
<keyword evidence="3" id="KW-1185">Reference proteome</keyword>
<dbReference type="CDD" id="cd07731">
    <property type="entry name" value="ComA-like_MBL-fold"/>
    <property type="match status" value="1"/>
</dbReference>
<dbReference type="SMART" id="SM00849">
    <property type="entry name" value="Lactamase_B"/>
    <property type="match status" value="1"/>
</dbReference>
<evidence type="ECO:0000313" key="3">
    <source>
        <dbReference type="Proteomes" id="UP000198597"/>
    </source>
</evidence>
<dbReference type="InterPro" id="IPR001279">
    <property type="entry name" value="Metallo-B-lactamas"/>
</dbReference>
<feature type="domain" description="Metallo-beta-lactamase" evidence="1">
    <location>
        <begin position="47"/>
        <end position="242"/>
    </location>
</feature>
<dbReference type="InterPro" id="IPR035681">
    <property type="entry name" value="ComA-like_MBL"/>
</dbReference>
<dbReference type="Proteomes" id="UP000198597">
    <property type="component" value="Unassembled WGS sequence"/>
</dbReference>
<proteinExistence type="predicted"/>
<dbReference type="Pfam" id="PF00753">
    <property type="entry name" value="Lactamase_B"/>
    <property type="match status" value="1"/>
</dbReference>
<sequence length="288" mass="31919">MKKKFSILSLLILIFAFIFSFYNLLFTPKKNLNPTNKMIVHYIDVGQGDSILIQVNNKNLLIDAGPKDAKENLLTYLDSISLSKLDYIIATHPHEDHIGSMSSVINKYEVGKFYAPKVEHTTSTFEKMVESLITKDLKINIIKAGIDTIDLGKGTNVTVFSPSKEEYSNLNDYSPIIKIEYGNNSFLFTGDAEVEVEKEVLSKNPNIKSDVLKLGHHGSSTSTSKTFLNAVNPSIGVISAGVDNKYGHPTNKTLTLLNTNNIKSYRTDLDGTIVLSSNGTEINRIPNK</sequence>
<dbReference type="PANTHER" id="PTHR30619:SF7">
    <property type="entry name" value="BETA-LACTAMASE DOMAIN PROTEIN"/>
    <property type="match status" value="1"/>
</dbReference>
<dbReference type="PANTHER" id="PTHR30619">
    <property type="entry name" value="DNA INTERNALIZATION/COMPETENCE PROTEIN COMEC/REC2"/>
    <property type="match status" value="1"/>
</dbReference>
<evidence type="ECO:0000259" key="1">
    <source>
        <dbReference type="SMART" id="SM00849"/>
    </source>
</evidence>
<dbReference type="EMBL" id="FNJM01000016">
    <property type="protein sequence ID" value="SDP76844.1"/>
    <property type="molecule type" value="Genomic_DNA"/>
</dbReference>